<name>A0A485K3X4_9STRA</name>
<dbReference type="AlphaFoldDB" id="A0A485K3X4"/>
<reference evidence="3 4" key="1">
    <citation type="submission" date="2019-03" db="EMBL/GenBank/DDBJ databases">
        <authorList>
            <person name="Gaulin E."/>
            <person name="Dumas B."/>
        </authorList>
    </citation>
    <scope>NUCLEOTIDE SEQUENCE [LARGE SCALE GENOMIC DNA]</scope>
    <source>
        <strain evidence="3">CBS 568.67</strain>
    </source>
</reference>
<protein>
    <submittedName>
        <fullName evidence="3">Aste57867_808 protein</fullName>
    </submittedName>
</protein>
<sequence length="350" mass="39427">MGHTMSRVVWSAASAFSNVLRVQPNSDSTTFRSDGRDPEPPPRRDVVAPLDSRESRATTKFVRRVLCLATMAAAVSRSKRMANQLRRRTPSASAAVQVYECRDAPQFRAVDGGLDMVRHRKIAMRLGTFERCVWGTFTTPTQSAQWRVKCLERPDANTVYMHISLCVPRGRPDDDNVFVSLQVVFHRVHQTKGRFAVTNHHVKVRVSGWIVLDRDKESTLARTLVKFRTSRWAAEIVVVNVRFPDTPMYVRQIATSSCNMSKMKRGRLLSPNGQRNVERAASGCSIGSFDRRWQTHRSQYKPNQMQRGCKGRQAANLVFRGGFHGSVCATEHATGTISATGRWKVAMIHG</sequence>
<dbReference type="Proteomes" id="UP000332933">
    <property type="component" value="Unassembled WGS sequence"/>
</dbReference>
<proteinExistence type="predicted"/>
<evidence type="ECO:0000313" key="2">
    <source>
        <dbReference type="EMBL" id="KAF0719775.1"/>
    </source>
</evidence>
<feature type="region of interest" description="Disordered" evidence="1">
    <location>
        <begin position="25"/>
        <end position="53"/>
    </location>
</feature>
<evidence type="ECO:0000313" key="3">
    <source>
        <dbReference type="EMBL" id="VFT78032.1"/>
    </source>
</evidence>
<reference evidence="2" key="2">
    <citation type="submission" date="2019-06" db="EMBL/GenBank/DDBJ databases">
        <title>Genomics analysis of Aphanomyces spp. identifies a new class of oomycete effector associated with host adaptation.</title>
        <authorList>
            <person name="Gaulin E."/>
        </authorList>
    </citation>
    <scope>NUCLEOTIDE SEQUENCE</scope>
    <source>
        <strain evidence="2">CBS 578.67</strain>
    </source>
</reference>
<organism evidence="3 4">
    <name type="scientific">Aphanomyces stellatus</name>
    <dbReference type="NCBI Taxonomy" id="120398"/>
    <lineage>
        <taxon>Eukaryota</taxon>
        <taxon>Sar</taxon>
        <taxon>Stramenopiles</taxon>
        <taxon>Oomycota</taxon>
        <taxon>Saprolegniomycetes</taxon>
        <taxon>Saprolegniales</taxon>
        <taxon>Verrucalvaceae</taxon>
        <taxon>Aphanomyces</taxon>
    </lineage>
</organism>
<evidence type="ECO:0000313" key="4">
    <source>
        <dbReference type="Proteomes" id="UP000332933"/>
    </source>
</evidence>
<accession>A0A485K3X4</accession>
<keyword evidence="4" id="KW-1185">Reference proteome</keyword>
<dbReference type="EMBL" id="VJMH01000050">
    <property type="protein sequence ID" value="KAF0719775.1"/>
    <property type="molecule type" value="Genomic_DNA"/>
</dbReference>
<gene>
    <name evidence="3" type="primary">Aste57867_808</name>
    <name evidence="2" type="ORF">As57867_000807</name>
    <name evidence="3" type="ORF">ASTE57867_808</name>
</gene>
<dbReference type="EMBL" id="CAADRA010000050">
    <property type="protein sequence ID" value="VFT78032.1"/>
    <property type="molecule type" value="Genomic_DNA"/>
</dbReference>
<evidence type="ECO:0000256" key="1">
    <source>
        <dbReference type="SAM" id="MobiDB-lite"/>
    </source>
</evidence>
<feature type="compositionally biased region" description="Basic and acidic residues" evidence="1">
    <location>
        <begin position="33"/>
        <end position="53"/>
    </location>
</feature>